<gene>
    <name evidence="9" type="ORF">DME_LOCUS1302</name>
</gene>
<keyword evidence="6" id="KW-0539">Nucleus</keyword>
<evidence type="ECO:0000256" key="3">
    <source>
        <dbReference type="ARBA" id="ARBA00022737"/>
    </source>
</evidence>
<dbReference type="GO" id="GO:0005634">
    <property type="term" value="C:nucleus"/>
    <property type="evidence" value="ECO:0007669"/>
    <property type="project" value="UniProtKB-SubCell"/>
</dbReference>
<keyword evidence="3" id="KW-0677">Repeat</keyword>
<dbReference type="GO" id="GO:0008270">
    <property type="term" value="F:zinc ion binding"/>
    <property type="evidence" value="ECO:0007669"/>
    <property type="project" value="UniProtKB-KW"/>
</dbReference>
<protein>
    <submittedName>
        <fullName evidence="12">C2H2-type domain-containing protein</fullName>
    </submittedName>
</protein>
<dbReference type="STRING" id="318479.A0A0N4UGF4"/>
<evidence type="ECO:0000256" key="1">
    <source>
        <dbReference type="ARBA" id="ARBA00004123"/>
    </source>
</evidence>
<reference evidence="9 11" key="2">
    <citation type="submission" date="2018-11" db="EMBL/GenBank/DDBJ databases">
        <authorList>
            <consortium name="Pathogen Informatics"/>
        </authorList>
    </citation>
    <scope>NUCLEOTIDE SEQUENCE [LARGE SCALE GENOMIC DNA]</scope>
</reference>
<dbReference type="PROSITE" id="PS50157">
    <property type="entry name" value="ZINC_FINGER_C2H2_2"/>
    <property type="match status" value="1"/>
</dbReference>
<dbReference type="Proteomes" id="UP000274756">
    <property type="component" value="Unassembled WGS sequence"/>
</dbReference>
<dbReference type="SMART" id="SM00355">
    <property type="entry name" value="ZnF_C2H2"/>
    <property type="match status" value="4"/>
</dbReference>
<evidence type="ECO:0000313" key="12">
    <source>
        <dbReference type="WBParaSite" id="DME_0000657301-mRNA-1"/>
    </source>
</evidence>
<proteinExistence type="predicted"/>
<comment type="subcellular location">
    <subcellularLocation>
        <location evidence="1">Nucleus</location>
    </subcellularLocation>
</comment>
<dbReference type="Proteomes" id="UP000038040">
    <property type="component" value="Unplaced"/>
</dbReference>
<evidence type="ECO:0000256" key="6">
    <source>
        <dbReference type="ARBA" id="ARBA00023242"/>
    </source>
</evidence>
<dbReference type="OrthoDB" id="5795386at2759"/>
<evidence type="ECO:0000256" key="4">
    <source>
        <dbReference type="ARBA" id="ARBA00022771"/>
    </source>
</evidence>
<sequence>MVLSHGKTLVLCSHCKATSHSLWRTNVCHICMKYFYNLVEHEPSHYKDKEGSNALYECPHCYRSFARFPELKSHLVRHKKSCVKQYFKCQKCSSTFRSHHLRDQHIISHYKTIFDKIWEKFWSTQTCNKKPHCPLCSFMVTNKKSFRLHIIHRHANGFSSEKLEELLSSLMTKFQAESDILKEFIEEQDEDFINNNSSAMNISDQRIEIVMDGPNEVSANESTAVQYEEQNCSPASIREKFISACLDINTNDLPKCTKCDCIFRHMVDFELHVIRDHSSDLIYNRCYITIIRHQ</sequence>
<keyword evidence="4 7" id="KW-0863">Zinc-finger</keyword>
<dbReference type="Gene3D" id="3.30.160.60">
    <property type="entry name" value="Classic Zinc Finger"/>
    <property type="match status" value="1"/>
</dbReference>
<evidence type="ECO:0000259" key="8">
    <source>
        <dbReference type="PROSITE" id="PS50157"/>
    </source>
</evidence>
<dbReference type="InterPro" id="IPR050888">
    <property type="entry name" value="ZnF_C2H2-type_TF"/>
</dbReference>
<keyword evidence="2" id="KW-0479">Metal-binding</keyword>
<dbReference type="AlphaFoldDB" id="A0A0N4UGF4"/>
<evidence type="ECO:0000256" key="7">
    <source>
        <dbReference type="PROSITE-ProRule" id="PRU00042"/>
    </source>
</evidence>
<evidence type="ECO:0000313" key="10">
    <source>
        <dbReference type="Proteomes" id="UP000038040"/>
    </source>
</evidence>
<reference evidence="12" key="1">
    <citation type="submission" date="2017-02" db="UniProtKB">
        <authorList>
            <consortium name="WormBaseParasite"/>
        </authorList>
    </citation>
    <scope>IDENTIFICATION</scope>
</reference>
<dbReference type="WBParaSite" id="DME_0000657301-mRNA-1">
    <property type="protein sequence ID" value="DME_0000657301-mRNA-1"/>
    <property type="gene ID" value="DME_0000657301"/>
</dbReference>
<evidence type="ECO:0000313" key="11">
    <source>
        <dbReference type="Proteomes" id="UP000274756"/>
    </source>
</evidence>
<dbReference type="PROSITE" id="PS00028">
    <property type="entry name" value="ZINC_FINGER_C2H2_1"/>
    <property type="match status" value="2"/>
</dbReference>
<keyword evidence="5" id="KW-0862">Zinc</keyword>
<accession>A0A0N4UGF4</accession>
<keyword evidence="11" id="KW-1185">Reference proteome</keyword>
<evidence type="ECO:0000313" key="9">
    <source>
        <dbReference type="EMBL" id="VDN51329.1"/>
    </source>
</evidence>
<organism evidence="10 12">
    <name type="scientific">Dracunculus medinensis</name>
    <name type="common">Guinea worm</name>
    <dbReference type="NCBI Taxonomy" id="318479"/>
    <lineage>
        <taxon>Eukaryota</taxon>
        <taxon>Metazoa</taxon>
        <taxon>Ecdysozoa</taxon>
        <taxon>Nematoda</taxon>
        <taxon>Chromadorea</taxon>
        <taxon>Rhabditida</taxon>
        <taxon>Spirurina</taxon>
        <taxon>Dracunculoidea</taxon>
        <taxon>Dracunculidae</taxon>
        <taxon>Dracunculus</taxon>
    </lineage>
</organism>
<dbReference type="InterPro" id="IPR013087">
    <property type="entry name" value="Znf_C2H2_type"/>
</dbReference>
<name>A0A0N4UGF4_DRAME</name>
<feature type="domain" description="C2H2-type" evidence="8">
    <location>
        <begin position="56"/>
        <end position="78"/>
    </location>
</feature>
<dbReference type="EMBL" id="UYYG01000018">
    <property type="protein sequence ID" value="VDN51329.1"/>
    <property type="molecule type" value="Genomic_DNA"/>
</dbReference>
<evidence type="ECO:0000256" key="2">
    <source>
        <dbReference type="ARBA" id="ARBA00022723"/>
    </source>
</evidence>
<evidence type="ECO:0000256" key="5">
    <source>
        <dbReference type="ARBA" id="ARBA00022833"/>
    </source>
</evidence>
<dbReference type="PANTHER" id="PTHR24406">
    <property type="entry name" value="TRANSCRIPTIONAL REPRESSOR CTCFL-RELATED"/>
    <property type="match status" value="1"/>
</dbReference>